<evidence type="ECO:0000313" key="2">
    <source>
        <dbReference type="Proteomes" id="UP000735302"/>
    </source>
</evidence>
<dbReference type="Proteomes" id="UP000735302">
    <property type="component" value="Unassembled WGS sequence"/>
</dbReference>
<comment type="caution">
    <text evidence="1">The sequence shown here is derived from an EMBL/GenBank/DDBJ whole genome shotgun (WGS) entry which is preliminary data.</text>
</comment>
<name>A0AAV4CRH8_9GAST</name>
<dbReference type="AlphaFoldDB" id="A0AAV4CRH8"/>
<keyword evidence="2" id="KW-1185">Reference proteome</keyword>
<proteinExistence type="predicted"/>
<evidence type="ECO:0000313" key="1">
    <source>
        <dbReference type="EMBL" id="GFO34489.1"/>
    </source>
</evidence>
<reference evidence="1 2" key="1">
    <citation type="journal article" date="2021" name="Elife">
        <title>Chloroplast acquisition without the gene transfer in kleptoplastic sea slugs, Plakobranchus ocellatus.</title>
        <authorList>
            <person name="Maeda T."/>
            <person name="Takahashi S."/>
            <person name="Yoshida T."/>
            <person name="Shimamura S."/>
            <person name="Takaki Y."/>
            <person name="Nagai Y."/>
            <person name="Toyoda A."/>
            <person name="Suzuki Y."/>
            <person name="Arimoto A."/>
            <person name="Ishii H."/>
            <person name="Satoh N."/>
            <person name="Nishiyama T."/>
            <person name="Hasebe M."/>
            <person name="Maruyama T."/>
            <person name="Minagawa J."/>
            <person name="Obokata J."/>
            <person name="Shigenobu S."/>
        </authorList>
    </citation>
    <scope>NUCLEOTIDE SEQUENCE [LARGE SCALE GENOMIC DNA]</scope>
</reference>
<protein>
    <submittedName>
        <fullName evidence="1">Ribonuclease h</fullName>
    </submittedName>
</protein>
<accession>A0AAV4CRH8</accession>
<sequence>MRDPGAHITGGEGVRTVVQWLPSHVGVIGNEIANGLANEGRIQPQPRKPSSLSDVRSVLRRGTAELWCPEQLFNDERPPHPKKTMKPTRQLLTFIYKVCTGVTQCKFFLQERRPRSSCPIERDTVGLPLLCVAYAGKRKKDFACIVRMPGIGRCSRLGMG</sequence>
<gene>
    <name evidence="1" type="ORF">PoB_006099400</name>
</gene>
<dbReference type="EMBL" id="BLXT01006904">
    <property type="protein sequence ID" value="GFO34489.1"/>
    <property type="molecule type" value="Genomic_DNA"/>
</dbReference>
<organism evidence="1 2">
    <name type="scientific">Plakobranchus ocellatus</name>
    <dbReference type="NCBI Taxonomy" id="259542"/>
    <lineage>
        <taxon>Eukaryota</taxon>
        <taxon>Metazoa</taxon>
        <taxon>Spiralia</taxon>
        <taxon>Lophotrochozoa</taxon>
        <taxon>Mollusca</taxon>
        <taxon>Gastropoda</taxon>
        <taxon>Heterobranchia</taxon>
        <taxon>Euthyneura</taxon>
        <taxon>Panpulmonata</taxon>
        <taxon>Sacoglossa</taxon>
        <taxon>Placobranchoidea</taxon>
        <taxon>Plakobranchidae</taxon>
        <taxon>Plakobranchus</taxon>
    </lineage>
</organism>